<dbReference type="GO" id="GO:0008194">
    <property type="term" value="F:UDP-glycosyltransferase activity"/>
    <property type="evidence" value="ECO:0007669"/>
    <property type="project" value="InterPro"/>
</dbReference>
<dbReference type="Proteomes" id="UP000288805">
    <property type="component" value="Unassembled WGS sequence"/>
</dbReference>
<dbReference type="AlphaFoldDB" id="A0A438GBP9"/>
<evidence type="ECO:0000256" key="1">
    <source>
        <dbReference type="ARBA" id="ARBA00022679"/>
    </source>
</evidence>
<accession>A0A438GBP9</accession>
<comment type="caution">
    <text evidence="2">The sequence shown here is derived from an EMBL/GenBank/DDBJ whole genome shotgun (WGS) entry which is preliminary data.</text>
</comment>
<dbReference type="Gene3D" id="3.40.50.2000">
    <property type="entry name" value="Glycogen Phosphorylase B"/>
    <property type="match status" value="1"/>
</dbReference>
<gene>
    <name evidence="2" type="primary">UGT94E5_1</name>
    <name evidence="2" type="ORF">CK203_062630</name>
</gene>
<dbReference type="EMBL" id="QGNW01000489">
    <property type="protein sequence ID" value="RVW69616.1"/>
    <property type="molecule type" value="Genomic_DNA"/>
</dbReference>
<organism evidence="2 3">
    <name type="scientific">Vitis vinifera</name>
    <name type="common">Grape</name>
    <dbReference type="NCBI Taxonomy" id="29760"/>
    <lineage>
        <taxon>Eukaryota</taxon>
        <taxon>Viridiplantae</taxon>
        <taxon>Streptophyta</taxon>
        <taxon>Embryophyta</taxon>
        <taxon>Tracheophyta</taxon>
        <taxon>Spermatophyta</taxon>
        <taxon>Magnoliopsida</taxon>
        <taxon>eudicotyledons</taxon>
        <taxon>Gunneridae</taxon>
        <taxon>Pentapetalae</taxon>
        <taxon>rosids</taxon>
        <taxon>Vitales</taxon>
        <taxon>Vitaceae</taxon>
        <taxon>Viteae</taxon>
        <taxon>Vitis</taxon>
    </lineage>
</organism>
<protein>
    <submittedName>
        <fullName evidence="2">Beta-D-glucosyl crocetin beta-1,6-glucosyltransferase</fullName>
    </submittedName>
</protein>
<dbReference type="GO" id="GO:1901135">
    <property type="term" value="P:carbohydrate derivative metabolic process"/>
    <property type="evidence" value="ECO:0007669"/>
    <property type="project" value="UniProtKB-ARBA"/>
</dbReference>
<dbReference type="Pfam" id="PF00201">
    <property type="entry name" value="UDPGT"/>
    <property type="match status" value="1"/>
</dbReference>
<dbReference type="InterPro" id="IPR002213">
    <property type="entry name" value="UDP_glucos_trans"/>
</dbReference>
<sequence>MVMEGWFPQKKIMGHSSIGGLICESLWMEFCSGKHEVWVPILAMPMHLDQLVNAKLVESIGVGIKIKKDGSGKLEREEITKVIEDLVV</sequence>
<name>A0A438GBP9_VITVI</name>
<dbReference type="PANTHER" id="PTHR48044">
    <property type="entry name" value="GLYCOSYLTRANSFERASE"/>
    <property type="match status" value="1"/>
</dbReference>
<reference evidence="2 3" key="1">
    <citation type="journal article" date="2018" name="PLoS Genet.">
        <title>Population sequencing reveals clonal diversity and ancestral inbreeding in the grapevine cultivar Chardonnay.</title>
        <authorList>
            <person name="Roach M.J."/>
            <person name="Johnson D.L."/>
            <person name="Bohlmann J."/>
            <person name="van Vuuren H.J."/>
            <person name="Jones S.J."/>
            <person name="Pretorius I.S."/>
            <person name="Schmidt S.A."/>
            <person name="Borneman A.R."/>
        </authorList>
    </citation>
    <scope>NUCLEOTIDE SEQUENCE [LARGE SCALE GENOMIC DNA]</scope>
    <source>
        <strain evidence="3">cv. Chardonnay</strain>
        <tissue evidence="2">Leaf</tissue>
    </source>
</reference>
<evidence type="ECO:0000313" key="2">
    <source>
        <dbReference type="EMBL" id="RVW69616.1"/>
    </source>
</evidence>
<proteinExistence type="predicted"/>
<dbReference type="SUPFAM" id="SSF53756">
    <property type="entry name" value="UDP-Glycosyltransferase/glycogen phosphorylase"/>
    <property type="match status" value="1"/>
</dbReference>
<evidence type="ECO:0000313" key="3">
    <source>
        <dbReference type="Proteomes" id="UP000288805"/>
    </source>
</evidence>
<keyword evidence="1 2" id="KW-0808">Transferase</keyword>
<dbReference type="PANTHER" id="PTHR48044:SF29">
    <property type="entry name" value="GLYCOSYLTRANSFERASE"/>
    <property type="match status" value="1"/>
</dbReference>